<evidence type="ECO:0000256" key="1">
    <source>
        <dbReference type="SAM" id="MobiDB-lite"/>
    </source>
</evidence>
<dbReference type="GeneID" id="24528877"/>
<feature type="compositionally biased region" description="Basic residues" evidence="1">
    <location>
        <begin position="128"/>
        <end position="156"/>
    </location>
</feature>
<evidence type="ECO:0000313" key="3">
    <source>
        <dbReference type="Proteomes" id="UP000076359"/>
    </source>
</evidence>
<dbReference type="VEuPathDB" id="PlasmoDB:PRG01_0104100"/>
<dbReference type="PANTHER" id="PTHR20873:SF0">
    <property type="entry name" value="L-SERYL-TRNA(SEC) KINASE"/>
    <property type="match status" value="1"/>
</dbReference>
<dbReference type="InterPro" id="IPR052648">
    <property type="entry name" value="Ser-tRNA(Sec)_kinase"/>
</dbReference>
<dbReference type="GO" id="GO:0016301">
    <property type="term" value="F:kinase activity"/>
    <property type="evidence" value="ECO:0007669"/>
    <property type="project" value="UniProtKB-KW"/>
</dbReference>
<dbReference type="RefSeq" id="XP_012760791.2">
    <property type="nucleotide sequence ID" value="XM_012905337.2"/>
</dbReference>
<dbReference type="Gene3D" id="3.40.50.300">
    <property type="entry name" value="P-loop containing nucleotide triphosphate hydrolases"/>
    <property type="match status" value="1"/>
</dbReference>
<dbReference type="Proteomes" id="UP000076359">
    <property type="component" value="Chromosome 1"/>
</dbReference>
<reference evidence="2 3" key="1">
    <citation type="journal article" date="2016" name="Nat. Commun.">
        <title>Genomes of cryptic chimpanzee Plasmodium species reveal key evolutionary events leading to human malaria.</title>
        <authorList>
            <person name="Sundararaman S.A."/>
            <person name="Plenderleith L.J."/>
            <person name="Liu W."/>
            <person name="Loy D.E."/>
            <person name="Learn G.H."/>
            <person name="Li Y."/>
            <person name="Shaw K.S."/>
            <person name="Ayouba A."/>
            <person name="Peeters M."/>
            <person name="Speede S."/>
            <person name="Shaw G.M."/>
            <person name="Bushman F.D."/>
            <person name="Brisson D."/>
            <person name="Rayner J.C."/>
            <person name="Sharp P.M."/>
            <person name="Hahn B.H."/>
        </authorList>
    </citation>
    <scope>NUCLEOTIDE SEQUENCE [LARGE SCALE GENOMIC DNA]</scope>
    <source>
        <strain evidence="2 3">SY57</strain>
    </source>
</reference>
<sequence length="547" mass="67219">MNFVLLFYGPPCSGKDKFINYLLKRNKAIYLFLYFFVNIKNETEDSYKQNVEEKKFFIKIIKYYYKIKEREQKNILRIIRRNEDIAPSFSFLIFLTRHFLNVINKKSSIFILNKYKNAQNERVTLEGRKKHHKSTREKKIKRKRKRKIKRKIKRKNNNNNNKINTNYKYNNIYKKKNFYKPSIHKYNKKLFFIFYKNIYKLIKYFKKFLTYNFNTYIYNISTDEIEKLFYNNTYNIIDSFKRQEIKRINTNNCFVCTLNKSKFYIFHKKDKKINGNIFYPVFKKSNIKNKNDTLFIKLKKTNKKPTSYNQIKYWNLSRKIAYEYCKSIMRKGGQENKIIILNDTFHLPSMRKEYYILTKKYPYNYIQTFINTPLPTCLNRNKKREKFKYISSKTIIRNYKCHKKYSIQSKLKKHLSKMLHVVKSKYKWQEKILSLQVNTFYKKSKTNKNKLIHVLRFIYNNFDNFKNMDTIKIRNDDKKKNDMDTNKLNILNVTINKMIHEKLKNLPNEKKNEYAKRFHFIKLEILKECRMNTMITPEYIDKKLDIS</sequence>
<keyword evidence="2" id="KW-0808">Transferase</keyword>
<dbReference type="PANTHER" id="PTHR20873">
    <property type="entry name" value="L-SERYL-TRNA(SEC) KINASE"/>
    <property type="match status" value="1"/>
</dbReference>
<feature type="region of interest" description="Disordered" evidence="1">
    <location>
        <begin position="126"/>
        <end position="165"/>
    </location>
</feature>
<dbReference type="FunFam" id="3.40.50.300:FF:003309">
    <property type="entry name" value="L-seryl-tRNA(Sec) kinase, putative"/>
    <property type="match status" value="1"/>
</dbReference>
<name>A0A151LVZ7_PLARE</name>
<dbReference type="KEGG" id="prei:PRSY57_0101600"/>
<dbReference type="AlphaFoldDB" id="A0A151LVZ7"/>
<accession>A0A151LVZ7</accession>
<proteinExistence type="predicted"/>
<dbReference type="InterPro" id="IPR027417">
    <property type="entry name" value="P-loop_NTPase"/>
</dbReference>
<comment type="caution">
    <text evidence="2">The sequence shown here is derived from an EMBL/GenBank/DDBJ whole genome shotgun (WGS) entry which is preliminary data.</text>
</comment>
<dbReference type="EMBL" id="LVLA01000002">
    <property type="protein sequence ID" value="KYO03365.1"/>
    <property type="molecule type" value="Genomic_DNA"/>
</dbReference>
<protein>
    <submittedName>
        <fullName evidence="2">L-seryl-tRNA(Sec) kinase, putative</fullName>
    </submittedName>
</protein>
<evidence type="ECO:0000313" key="2">
    <source>
        <dbReference type="EMBL" id="KYO03365.1"/>
    </source>
</evidence>
<gene>
    <name evidence="2" type="ORF">PRSY57_0101600</name>
</gene>
<dbReference type="VEuPathDB" id="PlasmoDB:PRCDC_0101600"/>
<organism evidence="2 3">
    <name type="scientific">Plasmodium reichenowi</name>
    <dbReference type="NCBI Taxonomy" id="5854"/>
    <lineage>
        <taxon>Eukaryota</taxon>
        <taxon>Sar</taxon>
        <taxon>Alveolata</taxon>
        <taxon>Apicomplexa</taxon>
        <taxon>Aconoidasida</taxon>
        <taxon>Haemosporida</taxon>
        <taxon>Plasmodiidae</taxon>
        <taxon>Plasmodium</taxon>
        <taxon>Plasmodium (Laverania)</taxon>
    </lineage>
</organism>
<dbReference type="GO" id="GO:0000049">
    <property type="term" value="F:tRNA binding"/>
    <property type="evidence" value="ECO:0007669"/>
    <property type="project" value="TreeGrafter"/>
</dbReference>
<keyword evidence="2" id="KW-0418">Kinase</keyword>